<proteinExistence type="predicted"/>
<dbReference type="AlphaFoldDB" id="A0AAQ3QQ80"/>
<sequence>MRKKIGDSNNTDIWWDPWLAEVPLCRWPTFIDCGELMKYGRVKKLTVGDAWNLEAIKRCFGEDLIEKIEVIQVYKEGGKDSWIWTANESANISVKSAYWHLKEKETLKDETSVD</sequence>
<gene>
    <name evidence="1" type="ORF">Cni_G25122</name>
</gene>
<keyword evidence="2" id="KW-1185">Reference proteome</keyword>
<dbReference type="Proteomes" id="UP001327560">
    <property type="component" value="Chromosome 8"/>
</dbReference>
<name>A0AAQ3QQ80_9LILI</name>
<dbReference type="EMBL" id="CP136897">
    <property type="protein sequence ID" value="WOL16335.1"/>
    <property type="molecule type" value="Genomic_DNA"/>
</dbReference>
<protein>
    <submittedName>
        <fullName evidence="1">Uncharacterized protein</fullName>
    </submittedName>
</protein>
<evidence type="ECO:0000313" key="2">
    <source>
        <dbReference type="Proteomes" id="UP001327560"/>
    </source>
</evidence>
<accession>A0AAQ3QQ80</accession>
<organism evidence="1 2">
    <name type="scientific">Canna indica</name>
    <name type="common">Indian-shot</name>
    <dbReference type="NCBI Taxonomy" id="4628"/>
    <lineage>
        <taxon>Eukaryota</taxon>
        <taxon>Viridiplantae</taxon>
        <taxon>Streptophyta</taxon>
        <taxon>Embryophyta</taxon>
        <taxon>Tracheophyta</taxon>
        <taxon>Spermatophyta</taxon>
        <taxon>Magnoliopsida</taxon>
        <taxon>Liliopsida</taxon>
        <taxon>Zingiberales</taxon>
        <taxon>Cannaceae</taxon>
        <taxon>Canna</taxon>
    </lineage>
</organism>
<reference evidence="1 2" key="1">
    <citation type="submission" date="2023-10" db="EMBL/GenBank/DDBJ databases">
        <title>Chromosome-scale genome assembly provides insights into flower coloration mechanisms of Canna indica.</title>
        <authorList>
            <person name="Li C."/>
        </authorList>
    </citation>
    <scope>NUCLEOTIDE SEQUENCE [LARGE SCALE GENOMIC DNA]</scope>
    <source>
        <tissue evidence="1">Flower</tissue>
    </source>
</reference>
<evidence type="ECO:0000313" key="1">
    <source>
        <dbReference type="EMBL" id="WOL16335.1"/>
    </source>
</evidence>